<keyword evidence="2" id="KW-0472">Membrane</keyword>
<accession>A0A3Q4MGG0</accession>
<evidence type="ECO:0000256" key="1">
    <source>
        <dbReference type="SAM" id="MobiDB-lite"/>
    </source>
</evidence>
<dbReference type="GO" id="GO:0005634">
    <property type="term" value="C:nucleus"/>
    <property type="evidence" value="ECO:0007669"/>
    <property type="project" value="TreeGrafter"/>
</dbReference>
<reference evidence="3" key="1">
    <citation type="submission" date="2025-08" db="UniProtKB">
        <authorList>
            <consortium name="Ensembl"/>
        </authorList>
    </citation>
    <scope>IDENTIFICATION</scope>
</reference>
<evidence type="ECO:0000313" key="4">
    <source>
        <dbReference type="Proteomes" id="UP000261580"/>
    </source>
</evidence>
<dbReference type="SUPFAM" id="SSF50729">
    <property type="entry name" value="PH domain-like"/>
    <property type="match status" value="1"/>
</dbReference>
<feature type="transmembrane region" description="Helical" evidence="2">
    <location>
        <begin position="213"/>
        <end position="237"/>
    </location>
</feature>
<proteinExistence type="predicted"/>
<name>A0A3Q4MGG0_NEOBR</name>
<dbReference type="Bgee" id="ENSNBRG00000007378">
    <property type="expression patterns" value="Expressed in camera-type eye and 3 other cell types or tissues"/>
</dbReference>
<dbReference type="GeneTree" id="ENSGT00940000154416"/>
<evidence type="ECO:0008006" key="5">
    <source>
        <dbReference type="Google" id="ProtNLM"/>
    </source>
</evidence>
<dbReference type="Proteomes" id="UP000261580">
    <property type="component" value="Unassembled WGS sequence"/>
</dbReference>
<feature type="compositionally biased region" description="Low complexity" evidence="1">
    <location>
        <begin position="79"/>
        <end position="93"/>
    </location>
</feature>
<feature type="region of interest" description="Disordered" evidence="1">
    <location>
        <begin position="1"/>
        <end position="35"/>
    </location>
</feature>
<protein>
    <recommendedName>
        <fullName evidence="5">Regulator of G protein signaling 3a</fullName>
    </recommendedName>
</protein>
<keyword evidence="2" id="KW-1133">Transmembrane helix</keyword>
<evidence type="ECO:0000256" key="2">
    <source>
        <dbReference type="SAM" id="Phobius"/>
    </source>
</evidence>
<keyword evidence="4" id="KW-1185">Reference proteome</keyword>
<dbReference type="AlphaFoldDB" id="A0A3Q4MGG0"/>
<dbReference type="PANTHER" id="PTHR46848">
    <property type="entry name" value="REGULATOR OF G-PROTEIN SIGNALING 3"/>
    <property type="match status" value="1"/>
</dbReference>
<dbReference type="GO" id="GO:0005886">
    <property type="term" value="C:plasma membrane"/>
    <property type="evidence" value="ECO:0007669"/>
    <property type="project" value="TreeGrafter"/>
</dbReference>
<reference evidence="3" key="2">
    <citation type="submission" date="2025-09" db="UniProtKB">
        <authorList>
            <consortium name="Ensembl"/>
        </authorList>
    </citation>
    <scope>IDENTIFICATION</scope>
</reference>
<organism evidence="3 4">
    <name type="scientific">Neolamprologus brichardi</name>
    <name type="common">Fairy cichlid</name>
    <name type="synonym">Lamprologus brichardi</name>
    <dbReference type="NCBI Taxonomy" id="32507"/>
    <lineage>
        <taxon>Eukaryota</taxon>
        <taxon>Metazoa</taxon>
        <taxon>Chordata</taxon>
        <taxon>Craniata</taxon>
        <taxon>Vertebrata</taxon>
        <taxon>Euteleostomi</taxon>
        <taxon>Actinopterygii</taxon>
        <taxon>Neopterygii</taxon>
        <taxon>Teleostei</taxon>
        <taxon>Neoteleostei</taxon>
        <taxon>Acanthomorphata</taxon>
        <taxon>Ovalentaria</taxon>
        <taxon>Cichlomorphae</taxon>
        <taxon>Cichliformes</taxon>
        <taxon>Cichlidae</taxon>
        <taxon>African cichlids</taxon>
        <taxon>Pseudocrenilabrinae</taxon>
        <taxon>Lamprologini</taxon>
        <taxon>Neolamprologus</taxon>
    </lineage>
</organism>
<sequence length="284" mass="31713">MGTLAWGAQGGSAEELDSKPRHLHHPHTATLKGTRVKASNGDNYIILAPINPGSQVPQSGSGGGVGLSSRTGFLRRSNNSKTSKAPPASSNAASYQQQNANFANYQNCTIVRSHAPHANYGYVKVAPKILIFPIFVQPLDLCSRTLIISEEMILHESKHHSLKVTVFVYNDLMLVTRESEPGRCNVLQSPLYLRQLRLQEDGEKTCFCHFVSFLLYFCVLYIILCLFSCKCDCLLSLEAYSADQKRRVCQCLKDNIDKQLQLHRREPPKRLHFSGEVQCCLCLT</sequence>
<feature type="region of interest" description="Disordered" evidence="1">
    <location>
        <begin position="55"/>
        <end position="93"/>
    </location>
</feature>
<evidence type="ECO:0000313" key="3">
    <source>
        <dbReference type="Ensembl" id="ENSNBRP00000009499.1"/>
    </source>
</evidence>
<dbReference type="Ensembl" id="ENSNBRT00000009766.1">
    <property type="protein sequence ID" value="ENSNBRP00000009499.1"/>
    <property type="gene ID" value="ENSNBRG00000007378.1"/>
</dbReference>
<keyword evidence="2" id="KW-0812">Transmembrane</keyword>
<dbReference type="PANTHER" id="PTHR46848:SF1">
    <property type="entry name" value="REGULATOR OF G-PROTEIN SIGNALING 3"/>
    <property type="match status" value="1"/>
</dbReference>